<accession>A0A2H3J5I0</accession>
<keyword evidence="3" id="KW-1185">Reference proteome</keyword>
<dbReference type="Proteomes" id="UP000218811">
    <property type="component" value="Unassembled WGS sequence"/>
</dbReference>
<name>A0A2H3J5I0_WOLCO</name>
<evidence type="ECO:0000313" key="2">
    <source>
        <dbReference type="EMBL" id="PCH37211.1"/>
    </source>
</evidence>
<keyword evidence="1" id="KW-0812">Transmembrane</keyword>
<dbReference type="AlphaFoldDB" id="A0A2H3J5I0"/>
<gene>
    <name evidence="2" type="ORF">WOLCODRAFT_20988</name>
</gene>
<feature type="transmembrane region" description="Helical" evidence="1">
    <location>
        <begin position="192"/>
        <end position="215"/>
    </location>
</feature>
<feature type="transmembrane region" description="Helical" evidence="1">
    <location>
        <begin position="116"/>
        <end position="135"/>
    </location>
</feature>
<keyword evidence="1" id="KW-0472">Membrane</keyword>
<evidence type="ECO:0000256" key="1">
    <source>
        <dbReference type="SAM" id="Phobius"/>
    </source>
</evidence>
<keyword evidence="1" id="KW-1133">Transmembrane helix</keyword>
<protein>
    <submittedName>
        <fullName evidence="2">Uncharacterized protein</fullName>
    </submittedName>
</protein>
<sequence>MPRVPRNVLHNLVAVLGFRLIMRAARHASLQFSSNMVSVTPLEVDLQQSMFLNYFSAAGSASFGLEFSIEDIQGHRSHESLHHAGSRDLFDSVLIGMEKCRLFSALRSYATSNRCWIIALLTLVLGLVPAVANLARIVSGRYIILGEVFFYDTGSLTLPVFDAIEVASRLCVLTSDLLVICLTWYRRYPRLLFLLNAATMILYLTNSMVDLPVLINPLSTIAISRMLLDFGRASLRTGDACTDPQSTSQLSTVVVQPTANSAALQLLRGQWLSGVDMSRGKELVIEYHRCQPFTDAV</sequence>
<proteinExistence type="predicted"/>
<reference evidence="2 3" key="1">
    <citation type="journal article" date="2012" name="Science">
        <title>The Paleozoic origin of enzymatic lignin decomposition reconstructed from 31 fungal genomes.</title>
        <authorList>
            <person name="Floudas D."/>
            <person name="Binder M."/>
            <person name="Riley R."/>
            <person name="Barry K."/>
            <person name="Blanchette R.A."/>
            <person name="Henrissat B."/>
            <person name="Martinez A.T."/>
            <person name="Otillar R."/>
            <person name="Spatafora J.W."/>
            <person name="Yadav J.S."/>
            <person name="Aerts A."/>
            <person name="Benoit I."/>
            <person name="Boyd A."/>
            <person name="Carlson A."/>
            <person name="Copeland A."/>
            <person name="Coutinho P.M."/>
            <person name="de Vries R.P."/>
            <person name="Ferreira P."/>
            <person name="Findley K."/>
            <person name="Foster B."/>
            <person name="Gaskell J."/>
            <person name="Glotzer D."/>
            <person name="Gorecki P."/>
            <person name="Heitman J."/>
            <person name="Hesse C."/>
            <person name="Hori C."/>
            <person name="Igarashi K."/>
            <person name="Jurgens J.A."/>
            <person name="Kallen N."/>
            <person name="Kersten P."/>
            <person name="Kohler A."/>
            <person name="Kuees U."/>
            <person name="Kumar T.K.A."/>
            <person name="Kuo A."/>
            <person name="LaButti K."/>
            <person name="Larrondo L.F."/>
            <person name="Lindquist E."/>
            <person name="Ling A."/>
            <person name="Lombard V."/>
            <person name="Lucas S."/>
            <person name="Lundell T."/>
            <person name="Martin R."/>
            <person name="McLaughlin D.J."/>
            <person name="Morgenstern I."/>
            <person name="Morin E."/>
            <person name="Murat C."/>
            <person name="Nagy L.G."/>
            <person name="Nolan M."/>
            <person name="Ohm R.A."/>
            <person name="Patyshakuliyeva A."/>
            <person name="Rokas A."/>
            <person name="Ruiz-Duenas F.J."/>
            <person name="Sabat G."/>
            <person name="Salamov A."/>
            <person name="Samejima M."/>
            <person name="Schmutz J."/>
            <person name="Slot J.C."/>
            <person name="St John F."/>
            <person name="Stenlid J."/>
            <person name="Sun H."/>
            <person name="Sun S."/>
            <person name="Syed K."/>
            <person name="Tsang A."/>
            <person name="Wiebenga A."/>
            <person name="Young D."/>
            <person name="Pisabarro A."/>
            <person name="Eastwood D.C."/>
            <person name="Martin F."/>
            <person name="Cullen D."/>
            <person name="Grigoriev I.V."/>
            <person name="Hibbett D.S."/>
        </authorList>
    </citation>
    <scope>NUCLEOTIDE SEQUENCE [LARGE SCALE GENOMIC DNA]</scope>
    <source>
        <strain evidence="2 3">MD-104</strain>
    </source>
</reference>
<dbReference type="EMBL" id="KB467909">
    <property type="protein sequence ID" value="PCH37211.1"/>
    <property type="molecule type" value="Genomic_DNA"/>
</dbReference>
<feature type="transmembrane region" description="Helical" evidence="1">
    <location>
        <begin position="167"/>
        <end position="185"/>
    </location>
</feature>
<evidence type="ECO:0000313" key="3">
    <source>
        <dbReference type="Proteomes" id="UP000218811"/>
    </source>
</evidence>
<organism evidence="2 3">
    <name type="scientific">Wolfiporia cocos (strain MD-104)</name>
    <name type="common">Brown rot fungus</name>
    <dbReference type="NCBI Taxonomy" id="742152"/>
    <lineage>
        <taxon>Eukaryota</taxon>
        <taxon>Fungi</taxon>
        <taxon>Dikarya</taxon>
        <taxon>Basidiomycota</taxon>
        <taxon>Agaricomycotina</taxon>
        <taxon>Agaricomycetes</taxon>
        <taxon>Polyporales</taxon>
        <taxon>Phaeolaceae</taxon>
        <taxon>Wolfiporia</taxon>
    </lineage>
</organism>